<name>A0A0W8F7F6_9ZZZZ</name>
<dbReference type="InterPro" id="IPR036906">
    <property type="entry name" value="ATPase_V1_fsu_sf"/>
</dbReference>
<dbReference type="Gene3D" id="3.40.50.10580">
    <property type="entry name" value="ATPase, V1 complex, subunit F"/>
    <property type="match status" value="1"/>
</dbReference>
<dbReference type="Pfam" id="PF01990">
    <property type="entry name" value="ATP-synt_F"/>
    <property type="match status" value="1"/>
</dbReference>
<dbReference type="GO" id="GO:0046961">
    <property type="term" value="F:proton-transporting ATPase activity, rotational mechanism"/>
    <property type="evidence" value="ECO:0007669"/>
    <property type="project" value="InterPro"/>
</dbReference>
<proteinExistence type="inferred from homology"/>
<evidence type="ECO:0000256" key="3">
    <source>
        <dbReference type="ARBA" id="ARBA00023065"/>
    </source>
</evidence>
<keyword evidence="2" id="KW-0813">Transport</keyword>
<organism evidence="4">
    <name type="scientific">hydrocarbon metagenome</name>
    <dbReference type="NCBI Taxonomy" id="938273"/>
    <lineage>
        <taxon>unclassified sequences</taxon>
        <taxon>metagenomes</taxon>
        <taxon>ecological metagenomes</taxon>
    </lineage>
</organism>
<evidence type="ECO:0000313" key="4">
    <source>
        <dbReference type="EMBL" id="KUG16783.1"/>
    </source>
</evidence>
<sequence length="99" mass="10881">MEIAFVGGSESVLGFNLAGVKKSYAANTEDEMVSKIGDVMADSSVGILVLKQSDYNKLPKRLQEQLSESIKPTMITIGTEQSTEMREKIKRAIGVDLWK</sequence>
<dbReference type="NCBIfam" id="NF002577">
    <property type="entry name" value="PRK02228.1"/>
    <property type="match status" value="1"/>
</dbReference>
<keyword evidence="3" id="KW-0406">Ion transport</keyword>
<dbReference type="EMBL" id="LNQE01001480">
    <property type="protein sequence ID" value="KUG16783.1"/>
    <property type="molecule type" value="Genomic_DNA"/>
</dbReference>
<dbReference type="EC" id="3.6.3.14" evidence="4"/>
<evidence type="ECO:0000256" key="1">
    <source>
        <dbReference type="ARBA" id="ARBA00010148"/>
    </source>
</evidence>
<comment type="caution">
    <text evidence="4">The sequence shown here is derived from an EMBL/GenBank/DDBJ whole genome shotgun (WGS) entry which is preliminary data.</text>
</comment>
<keyword evidence="4" id="KW-0378">Hydrolase</keyword>
<dbReference type="GO" id="GO:0016787">
    <property type="term" value="F:hydrolase activity"/>
    <property type="evidence" value="ECO:0007669"/>
    <property type="project" value="UniProtKB-KW"/>
</dbReference>
<dbReference type="HAMAP" id="MF_00312">
    <property type="entry name" value="ATP_synth_F_arch"/>
    <property type="match status" value="1"/>
</dbReference>
<dbReference type="SUPFAM" id="SSF159468">
    <property type="entry name" value="AtpF-like"/>
    <property type="match status" value="1"/>
</dbReference>
<evidence type="ECO:0000256" key="2">
    <source>
        <dbReference type="ARBA" id="ARBA00022448"/>
    </source>
</evidence>
<dbReference type="InterPro" id="IPR008218">
    <property type="entry name" value="ATPase_V1-cplx_f_g_su"/>
</dbReference>
<gene>
    <name evidence="4" type="ORF">ASZ90_013521</name>
</gene>
<comment type="similarity">
    <text evidence="1">Belongs to the V-ATPase F subunit family.</text>
</comment>
<accession>A0A0W8F7F6</accession>
<protein>
    <submittedName>
        <fullName evidence="4">V-type atp synthase subunit f</fullName>
        <ecNumber evidence="4">3.6.3.14</ecNumber>
    </submittedName>
</protein>
<reference evidence="4" key="1">
    <citation type="journal article" date="2015" name="Proc. Natl. Acad. Sci. U.S.A.">
        <title>Networks of energetic and metabolic interactions define dynamics in microbial communities.</title>
        <authorList>
            <person name="Embree M."/>
            <person name="Liu J.K."/>
            <person name="Al-Bassam M.M."/>
            <person name="Zengler K."/>
        </authorList>
    </citation>
    <scope>NUCLEOTIDE SEQUENCE</scope>
</reference>
<dbReference type="AlphaFoldDB" id="A0A0W8F7F6"/>
<dbReference type="InterPro" id="IPR022944">
    <property type="entry name" value="ATPase_V1-cplx_fsu_bac/arc"/>
</dbReference>